<sequence>MLNAAKAMTQSRMSMVLTHGTGGKECSVTHITFPLPHGGEEKKISLYYRQPKLIRLNISATYTAKAFISGTGVASKRRHMKENKEST</sequence>
<dbReference type="AlphaFoldDB" id="A0A5B7EPS6"/>
<dbReference type="EMBL" id="VSRR010003045">
    <property type="protein sequence ID" value="MPC34394.1"/>
    <property type="molecule type" value="Genomic_DNA"/>
</dbReference>
<gene>
    <name evidence="1" type="ORF">E2C01_027781</name>
</gene>
<evidence type="ECO:0000313" key="2">
    <source>
        <dbReference type="Proteomes" id="UP000324222"/>
    </source>
</evidence>
<comment type="caution">
    <text evidence="1">The sequence shown here is derived from an EMBL/GenBank/DDBJ whole genome shotgun (WGS) entry which is preliminary data.</text>
</comment>
<proteinExistence type="predicted"/>
<evidence type="ECO:0000313" key="1">
    <source>
        <dbReference type="EMBL" id="MPC34394.1"/>
    </source>
</evidence>
<name>A0A5B7EPS6_PORTR</name>
<keyword evidence="2" id="KW-1185">Reference proteome</keyword>
<dbReference type="Proteomes" id="UP000324222">
    <property type="component" value="Unassembled WGS sequence"/>
</dbReference>
<accession>A0A5B7EPS6</accession>
<protein>
    <submittedName>
        <fullName evidence="1">Uncharacterized protein</fullName>
    </submittedName>
</protein>
<organism evidence="1 2">
    <name type="scientific">Portunus trituberculatus</name>
    <name type="common">Swimming crab</name>
    <name type="synonym">Neptunus trituberculatus</name>
    <dbReference type="NCBI Taxonomy" id="210409"/>
    <lineage>
        <taxon>Eukaryota</taxon>
        <taxon>Metazoa</taxon>
        <taxon>Ecdysozoa</taxon>
        <taxon>Arthropoda</taxon>
        <taxon>Crustacea</taxon>
        <taxon>Multicrustacea</taxon>
        <taxon>Malacostraca</taxon>
        <taxon>Eumalacostraca</taxon>
        <taxon>Eucarida</taxon>
        <taxon>Decapoda</taxon>
        <taxon>Pleocyemata</taxon>
        <taxon>Brachyura</taxon>
        <taxon>Eubrachyura</taxon>
        <taxon>Portunoidea</taxon>
        <taxon>Portunidae</taxon>
        <taxon>Portuninae</taxon>
        <taxon>Portunus</taxon>
    </lineage>
</organism>
<reference evidence="1 2" key="1">
    <citation type="submission" date="2019-05" db="EMBL/GenBank/DDBJ databases">
        <title>Another draft genome of Portunus trituberculatus and its Hox gene families provides insights of decapod evolution.</title>
        <authorList>
            <person name="Jeong J.-H."/>
            <person name="Song I."/>
            <person name="Kim S."/>
            <person name="Choi T."/>
            <person name="Kim D."/>
            <person name="Ryu S."/>
            <person name="Kim W."/>
        </authorList>
    </citation>
    <scope>NUCLEOTIDE SEQUENCE [LARGE SCALE GENOMIC DNA]</scope>
    <source>
        <tissue evidence="1">Muscle</tissue>
    </source>
</reference>